<dbReference type="Proteomes" id="UP000176944">
    <property type="component" value="Chromosome"/>
</dbReference>
<dbReference type="InterPro" id="IPR025478">
    <property type="entry name" value="COP23"/>
</dbReference>
<dbReference type="EMBL" id="CP017708">
    <property type="protein sequence ID" value="AOY79533.2"/>
    <property type="molecule type" value="Genomic_DNA"/>
</dbReference>
<reference evidence="1" key="1">
    <citation type="journal article" date="2017" name="Proc. Natl. Acad. Sci. U.S.A.">
        <title>Comparative genomics uncovers the prolific and distinctive metabolic potential of the cyanobacterial genus Moorea.</title>
        <authorList>
            <person name="Leao T."/>
            <person name="Castelao G."/>
            <person name="Korobeynikov A."/>
            <person name="Monroe E.A."/>
            <person name="Podell S."/>
            <person name="Glukhov E."/>
            <person name="Allen E.E."/>
            <person name="Gerwick W.H."/>
            <person name="Gerwick L."/>
        </authorList>
    </citation>
    <scope>NUCLEOTIDE SEQUENCE</scope>
    <source>
        <strain evidence="1">JHB</strain>
    </source>
</reference>
<proteinExistence type="predicted"/>
<name>A0A1D9FW38_MOOP1</name>
<protein>
    <submittedName>
        <fullName evidence="1">COP23 domain-containing protein</fullName>
    </submittedName>
</protein>
<dbReference type="AlphaFoldDB" id="A0A1D9FW38"/>
<reference evidence="1" key="2">
    <citation type="submission" date="2022-10" db="EMBL/GenBank/DDBJ databases">
        <authorList>
            <person name="Ngo T.-E."/>
        </authorList>
    </citation>
    <scope>NUCLEOTIDE SEQUENCE</scope>
    <source>
        <strain evidence="1">JHB</strain>
    </source>
</reference>
<sequence length="208" mass="23013">MKRLSYIPLFSAIASRFLCGAIPSSAILSSAILGAIDLWSRFAMLGTSRFANAFLPTAIIAQATYAQTSYPQDRTFFCSSSDGVPATIAKTSRGEVAMVLWNSSDLGQSDSTPQELCEEVSDKFQTYYNTGELNYITTGKMNEQTVACLAEGDQDSCQVRLFPINPEKPRVRLQRIFRIRVPSSGPINETGTLIYIDLEKYLNGEYSR</sequence>
<evidence type="ECO:0000313" key="1">
    <source>
        <dbReference type="EMBL" id="AOY79533.2"/>
    </source>
</evidence>
<accession>A0A1D9FW38</accession>
<dbReference type="Pfam" id="PF14218">
    <property type="entry name" value="COP23"/>
    <property type="match status" value="1"/>
</dbReference>
<organism evidence="1">
    <name type="scientific">Moorena producens (strain JHB)</name>
    <dbReference type="NCBI Taxonomy" id="1454205"/>
    <lineage>
        <taxon>Bacteria</taxon>
        <taxon>Bacillati</taxon>
        <taxon>Cyanobacteriota</taxon>
        <taxon>Cyanophyceae</taxon>
        <taxon>Coleofasciculales</taxon>
        <taxon>Coleofasciculaceae</taxon>
        <taxon>Moorena</taxon>
    </lineage>
</organism>
<gene>
    <name evidence="1" type="ORF">BJP36_05995</name>
</gene>